<reference evidence="3 4" key="1">
    <citation type="submission" date="2017-06" db="EMBL/GenBank/DDBJ databases">
        <title>Ant-infecting Ophiocordyceps genomes reveal a high diversity of potential behavioral manipulation genes and a possible major role for enterotoxins.</title>
        <authorList>
            <person name="De Bekker C."/>
            <person name="Evans H.C."/>
            <person name="Brachmann A."/>
            <person name="Hughes D.P."/>
        </authorList>
    </citation>
    <scope>NUCLEOTIDE SEQUENCE [LARGE SCALE GENOMIC DNA]</scope>
    <source>
        <strain evidence="3 4">1348a</strain>
    </source>
</reference>
<accession>A0A2C5Y664</accession>
<evidence type="ECO:0000259" key="2">
    <source>
        <dbReference type="Pfam" id="PF09350"/>
    </source>
</evidence>
<dbReference type="AlphaFoldDB" id="A0A2C5Y664"/>
<dbReference type="InterPro" id="IPR018961">
    <property type="entry name" value="DnaJ_homolog_subfam-C_membr-28"/>
</dbReference>
<evidence type="ECO:0000313" key="3">
    <source>
        <dbReference type="EMBL" id="PHH83369.1"/>
    </source>
</evidence>
<comment type="caution">
    <text evidence="3">The sequence shown here is derived from an EMBL/GenBank/DDBJ whole genome shotgun (WGS) entry which is preliminary data.</text>
</comment>
<evidence type="ECO:0000313" key="4">
    <source>
        <dbReference type="Proteomes" id="UP000224854"/>
    </source>
</evidence>
<feature type="region of interest" description="Disordered" evidence="1">
    <location>
        <begin position="24"/>
        <end position="55"/>
    </location>
</feature>
<feature type="compositionally biased region" description="Polar residues" evidence="1">
    <location>
        <begin position="41"/>
        <end position="53"/>
    </location>
</feature>
<keyword evidence="4" id="KW-1185">Reference proteome</keyword>
<evidence type="ECO:0000256" key="1">
    <source>
        <dbReference type="SAM" id="MobiDB-lite"/>
    </source>
</evidence>
<dbReference type="OrthoDB" id="1922282at2759"/>
<name>A0A2C5Y664_9HYPO</name>
<proteinExistence type="predicted"/>
<organism evidence="3 4">
    <name type="scientific">Ophiocordyceps australis</name>
    <dbReference type="NCBI Taxonomy" id="1399860"/>
    <lineage>
        <taxon>Eukaryota</taxon>
        <taxon>Fungi</taxon>
        <taxon>Dikarya</taxon>
        <taxon>Ascomycota</taxon>
        <taxon>Pezizomycotina</taxon>
        <taxon>Sordariomycetes</taxon>
        <taxon>Hypocreomycetidae</taxon>
        <taxon>Hypocreales</taxon>
        <taxon>Ophiocordycipitaceae</taxon>
        <taxon>Ophiocordyceps</taxon>
    </lineage>
</organism>
<dbReference type="EMBL" id="NJEU01000015">
    <property type="protein sequence ID" value="PHH83369.1"/>
    <property type="molecule type" value="Genomic_DNA"/>
</dbReference>
<protein>
    <recommendedName>
        <fullName evidence="2">DnaJ homologue subfamily C member 28 conserved domain-containing protein</fullName>
    </recommendedName>
</protein>
<gene>
    <name evidence="3" type="ORF">CDD82_1598</name>
</gene>
<dbReference type="PANTHER" id="PTHR39394">
    <property type="entry name" value="YALI0E31793P"/>
    <property type="match status" value="1"/>
</dbReference>
<sequence>MLCRCCLRASKRIGVGTFSTRAIDGDATPYSAKSEKKKDNAPQQNGETSTLQAKQGALARRLEEATEHVLLTEGSSGRQAVQDAGFSEEIKEKLLNRFSAADLGKEGPEVLQEVGSTTSADAASRQAWKGGEGAKDAVLRMIDDARRPSSPAAQTKWKTQSPGQRIASARDQVSMYAGAGLKGLSKEEKLEMKQQLKERYHPVARSMPVPVSESGLAAMANRRIDEAIARGQFQKLPRGKRLENDARKNSPYIDTTQFLMNRIIQRQDIVPPWIEKQQELLKSTRVFRSRLRSDWRRHMARMVAAEGGSLQEQIKRAKDYAVAERRYNSHRQSKVVSSDATMGNEATSTLLETQTVQNKDDESHVHLEAGDEEQTPCLFRDAAWIEAERAYLQVSIDNLNSMTRSYNLMAPDVAKKGYVDLQRELSACWADVAPTIADEIQQRATGRASPPPRMPLTGASVMAMLKHSSDAVKIHVEAEEKAYGLRQWWRDLWQKR</sequence>
<feature type="compositionally biased region" description="Polar residues" evidence="1">
    <location>
        <begin position="151"/>
        <end position="163"/>
    </location>
</feature>
<dbReference type="PANTHER" id="PTHR39394:SF1">
    <property type="entry name" value="DNAJ HOMOLOGUE SUBFAMILY C MEMBER 28 CONSERVED DOMAIN-CONTAINING PROTEIN"/>
    <property type="match status" value="1"/>
</dbReference>
<dbReference type="Proteomes" id="UP000224854">
    <property type="component" value="Unassembled WGS sequence"/>
</dbReference>
<feature type="region of interest" description="Disordered" evidence="1">
    <location>
        <begin position="147"/>
        <end position="167"/>
    </location>
</feature>
<dbReference type="Pfam" id="PF09350">
    <property type="entry name" value="DJC28_CD"/>
    <property type="match status" value="1"/>
</dbReference>
<feature type="domain" description="DnaJ homologue subfamily C member 28 conserved" evidence="2">
    <location>
        <begin position="219"/>
        <end position="288"/>
    </location>
</feature>